<reference evidence="2" key="1">
    <citation type="submission" date="2018-05" db="EMBL/GenBank/DDBJ databases">
        <authorList>
            <person name="Lanie J.A."/>
            <person name="Ng W.-L."/>
            <person name="Kazmierczak K.M."/>
            <person name="Andrzejewski T.M."/>
            <person name="Davidsen T.M."/>
            <person name="Wayne K.J."/>
            <person name="Tettelin H."/>
            <person name="Glass J.I."/>
            <person name="Rusch D."/>
            <person name="Podicherti R."/>
            <person name="Tsui H.-C.T."/>
            <person name="Winkler M.E."/>
        </authorList>
    </citation>
    <scope>NUCLEOTIDE SEQUENCE</scope>
</reference>
<proteinExistence type="predicted"/>
<dbReference type="EMBL" id="UINC01022470">
    <property type="protein sequence ID" value="SVA92151.1"/>
    <property type="molecule type" value="Genomic_DNA"/>
</dbReference>
<dbReference type="AlphaFoldDB" id="A0A381ZT73"/>
<name>A0A381ZT73_9ZZZZ</name>
<sequence>MALLGNLILLMKTEFGSFLISVIWGFALALLFRRTCKNRNCVVIKAPNAKEVEDKIYKFDSACFTFNTNISECKA</sequence>
<evidence type="ECO:0000256" key="1">
    <source>
        <dbReference type="SAM" id="Phobius"/>
    </source>
</evidence>
<protein>
    <submittedName>
        <fullName evidence="2">Uncharacterized protein</fullName>
    </submittedName>
</protein>
<organism evidence="2">
    <name type="scientific">marine metagenome</name>
    <dbReference type="NCBI Taxonomy" id="408172"/>
    <lineage>
        <taxon>unclassified sequences</taxon>
        <taxon>metagenomes</taxon>
        <taxon>ecological metagenomes</taxon>
    </lineage>
</organism>
<feature type="transmembrane region" description="Helical" evidence="1">
    <location>
        <begin position="15"/>
        <end position="32"/>
    </location>
</feature>
<keyword evidence="1" id="KW-0812">Transmembrane</keyword>
<keyword evidence="1" id="KW-0472">Membrane</keyword>
<evidence type="ECO:0000313" key="2">
    <source>
        <dbReference type="EMBL" id="SVA92151.1"/>
    </source>
</evidence>
<accession>A0A381ZT73</accession>
<keyword evidence="1" id="KW-1133">Transmembrane helix</keyword>
<gene>
    <name evidence="2" type="ORF">METZ01_LOCUS145005</name>
</gene>